<proteinExistence type="predicted"/>
<name>W2STW0_NECAM</name>
<dbReference type="Proteomes" id="UP000053676">
    <property type="component" value="Unassembled WGS sequence"/>
</dbReference>
<reference evidence="2" key="1">
    <citation type="journal article" date="2014" name="Nat. Genet.">
        <title>Genome of the human hookworm Necator americanus.</title>
        <authorList>
            <person name="Tang Y.T."/>
            <person name="Gao X."/>
            <person name="Rosa B.A."/>
            <person name="Abubucker S."/>
            <person name="Hallsworth-Pepin K."/>
            <person name="Martin J."/>
            <person name="Tyagi R."/>
            <person name="Heizer E."/>
            <person name="Zhang X."/>
            <person name="Bhonagiri-Palsikar V."/>
            <person name="Minx P."/>
            <person name="Warren W.C."/>
            <person name="Wang Q."/>
            <person name="Zhan B."/>
            <person name="Hotez P.J."/>
            <person name="Sternberg P.W."/>
            <person name="Dougall A."/>
            <person name="Gaze S.T."/>
            <person name="Mulvenna J."/>
            <person name="Sotillo J."/>
            <person name="Ranganathan S."/>
            <person name="Rabelo E.M."/>
            <person name="Wilson R.K."/>
            <person name="Felgner P.L."/>
            <person name="Bethony J."/>
            <person name="Hawdon J.M."/>
            <person name="Gasser R.B."/>
            <person name="Loukas A."/>
            <person name="Mitreva M."/>
        </authorList>
    </citation>
    <scope>NUCLEOTIDE SEQUENCE [LARGE SCALE GENOMIC DNA]</scope>
</reference>
<dbReference type="KEGG" id="nai:NECAME_13589"/>
<protein>
    <submittedName>
        <fullName evidence="1">Uncharacterized protein</fullName>
    </submittedName>
</protein>
<sequence>MTDNVDYTRTHMQETTPLPLCMQYKPSSDDNLFQMGCTEEEELQVPFLYLFYKNSLAHEKKVPPVLQTSSR</sequence>
<accession>W2STW0</accession>
<gene>
    <name evidence="1" type="ORF">NECAME_13589</name>
</gene>
<keyword evidence="2" id="KW-1185">Reference proteome</keyword>
<dbReference type="AlphaFoldDB" id="W2STW0"/>
<evidence type="ECO:0000313" key="2">
    <source>
        <dbReference type="Proteomes" id="UP000053676"/>
    </source>
</evidence>
<dbReference type="EMBL" id="KI661592">
    <property type="protein sequence ID" value="ETN73189.1"/>
    <property type="molecule type" value="Genomic_DNA"/>
</dbReference>
<evidence type="ECO:0000313" key="1">
    <source>
        <dbReference type="EMBL" id="ETN73189.1"/>
    </source>
</evidence>
<organism evidence="1 2">
    <name type="scientific">Necator americanus</name>
    <name type="common">Human hookworm</name>
    <dbReference type="NCBI Taxonomy" id="51031"/>
    <lineage>
        <taxon>Eukaryota</taxon>
        <taxon>Metazoa</taxon>
        <taxon>Ecdysozoa</taxon>
        <taxon>Nematoda</taxon>
        <taxon>Chromadorea</taxon>
        <taxon>Rhabditida</taxon>
        <taxon>Rhabditina</taxon>
        <taxon>Rhabditomorpha</taxon>
        <taxon>Strongyloidea</taxon>
        <taxon>Ancylostomatidae</taxon>
        <taxon>Bunostominae</taxon>
        <taxon>Necator</taxon>
    </lineage>
</organism>